<dbReference type="Proteomes" id="UP000028834">
    <property type="component" value="Unassembled WGS sequence"/>
</dbReference>
<feature type="compositionally biased region" description="Low complexity" evidence="1">
    <location>
        <begin position="237"/>
        <end position="246"/>
    </location>
</feature>
<feature type="region of interest" description="Disordered" evidence="1">
    <location>
        <begin position="182"/>
        <end position="246"/>
    </location>
</feature>
<dbReference type="VEuPathDB" id="ToxoDB:TGRUB_216580"/>
<feature type="compositionally biased region" description="Low complexity" evidence="1">
    <location>
        <begin position="528"/>
        <end position="537"/>
    </location>
</feature>
<feature type="region of interest" description="Disordered" evidence="1">
    <location>
        <begin position="846"/>
        <end position="865"/>
    </location>
</feature>
<feature type="region of interest" description="Disordered" evidence="1">
    <location>
        <begin position="603"/>
        <end position="696"/>
    </location>
</feature>
<feature type="compositionally biased region" description="Polar residues" evidence="1">
    <location>
        <begin position="414"/>
        <end position="425"/>
    </location>
</feature>
<dbReference type="EMBL" id="AFYV02002532">
    <property type="protein sequence ID" value="KFG58425.1"/>
    <property type="molecule type" value="Genomic_DNA"/>
</dbReference>
<feature type="compositionally biased region" description="Basic and acidic residues" evidence="1">
    <location>
        <begin position="443"/>
        <end position="455"/>
    </location>
</feature>
<evidence type="ECO:0000256" key="1">
    <source>
        <dbReference type="SAM" id="MobiDB-lite"/>
    </source>
</evidence>
<feature type="region of interest" description="Disordered" evidence="1">
    <location>
        <begin position="977"/>
        <end position="1000"/>
    </location>
</feature>
<feature type="region of interest" description="Disordered" evidence="1">
    <location>
        <begin position="414"/>
        <end position="456"/>
    </location>
</feature>
<protein>
    <submittedName>
        <fullName evidence="2">Uncharacterized protein</fullName>
    </submittedName>
</protein>
<feature type="compositionally biased region" description="Gly residues" evidence="1">
    <location>
        <begin position="188"/>
        <end position="201"/>
    </location>
</feature>
<evidence type="ECO:0000313" key="3">
    <source>
        <dbReference type="Proteomes" id="UP000028834"/>
    </source>
</evidence>
<accession>A0A086LP57</accession>
<proteinExistence type="predicted"/>
<feature type="region of interest" description="Disordered" evidence="1">
    <location>
        <begin position="1"/>
        <end position="43"/>
    </location>
</feature>
<feature type="compositionally biased region" description="Low complexity" evidence="1">
    <location>
        <begin position="710"/>
        <end position="722"/>
    </location>
</feature>
<name>A0A086LP57_TOXGO</name>
<feature type="compositionally biased region" description="Low complexity" evidence="1">
    <location>
        <begin position="475"/>
        <end position="494"/>
    </location>
</feature>
<feature type="compositionally biased region" description="Basic and acidic residues" evidence="1">
    <location>
        <begin position="603"/>
        <end position="624"/>
    </location>
</feature>
<feature type="region of interest" description="Disordered" evidence="1">
    <location>
        <begin position="468"/>
        <end position="589"/>
    </location>
</feature>
<comment type="caution">
    <text evidence="2">The sequence shown here is derived from an EMBL/GenBank/DDBJ whole genome shotgun (WGS) entry which is preliminary data.</text>
</comment>
<sequence>MRLREGAPAAGGAGEGVAPLPFNAGLPHFPPSAPFPASADASSFPPPPLFSSSFSSVPGAAPALHARGPAAPQRAPPAPEGAFVGEKLSRLHALRARLQKSASSAPGSAPPPASLAGAPVSIAPASEAGGGPALVSSIGGSEDSPHTLLETSVHAGSRVSPPRDIFVAQPALRAWSPGSGVSLPVSAGGPGDSPGVGGGGPSQPQRDGRLKPPPSLLAQAKRPKEVGVGGQREDLPKAPGVTAKAAPVVPPPAVGVRAPRPGGDKLRVLGMANKKPLVGGILPAPTAASGLPQDVSSVKTPVGLPSPALAAPQSPPLSASALPTACKTDLRQLVVSQVANAQTRVAGLEAKAREGEGAALGVSGKAVPGGERGFQKKGIASAIPPAAHATKAHAPKALAVAGKSSAGAVAPLARQSTVGPETATTPSPPLAHTTGPAAGGVEKGTETGKSGKDFDAPAPFEELMRRKREAQMAERQQSSTASLASSRSASQGGRVATGGGAETRKPTAAPLANSSLTTLAATDGGAGSRAARQASSSPSVTGGVQTPDRGRGGDSVSGKISPKVPPCLGGKLRSLSPLETEPGAPGAQTLPVAAVPLVASAQGEKKTGLRDLEGQEAHAAEGEKSALAPSAVAGTVEADSATAASSPSLFVSLEQGQRGPEIHAPASAQPQDSKRDLGRDPQQGPCGEGTATKNGTRDVSLAAARGALSPAGALASPPHHGAGTSAGRQAPSEPPSAAPLLRTCGAAGGTQGRGFVARPGGAKAVGLAVNREGLLKTPNPAQGMPQASAGALLATPTQRVVPAGGVASQSPALGAFQSPGGIEGMRKSPPSAVPAGTGKAVAPTQASVTVSRPPHPVQARSTSAAIPQTKAPQTNKVLPVAGKTTPPGQAAAVASSGVVAKQLPHAPPQRANSAPLPGVPSAGLSPGQRPVGATQQTRQIAAGGARACSKAPATSQANAGRVQVPLVAQVGGVPQAGTQQGGGTRQMSGSGAPSTPVVSAKSAGTLPQAKTAVQMTGKGQAVATGEQGHAPARAQVACVLKNKVLNDYCRQLGTDLEVYRSLASDVWPASADLAASPSLATGLAETLDLMSGYNDRDLRERLLDLDRASSPCGASAAASGGGSAGALVARSVIEEILGPFLACALECSATEAATAPKDALVPFASMTYEELKEGGVAAALGQSLADVLLPPEGVDFSDASQLPQAVARLAAWTDEMEKRLTSWGNEFTKTTGKRPFSKVESSLASLQASSLPAAPLETTPVQTSSVPAPSGQASSQLPASSVAPGVPSATKAVIRGGAATSGVQRQGEGPGQAAKRLKVGAVSVQGQ</sequence>
<feature type="compositionally biased region" description="Polar residues" evidence="1">
    <location>
        <begin position="1259"/>
        <end position="1279"/>
    </location>
</feature>
<dbReference type="OrthoDB" id="333350at2759"/>
<gene>
    <name evidence="2" type="ORF">TGRUB_216580</name>
</gene>
<evidence type="ECO:0000313" key="2">
    <source>
        <dbReference type="EMBL" id="KFG58425.1"/>
    </source>
</evidence>
<reference evidence="2 3" key="1">
    <citation type="submission" date="2014-05" db="EMBL/GenBank/DDBJ databases">
        <authorList>
            <person name="Sibley D."/>
            <person name="Venepally P."/>
            <person name="Karamycheva S."/>
            <person name="Hadjithomas M."/>
            <person name="Khan A."/>
            <person name="Brunk B."/>
            <person name="Roos D."/>
            <person name="Caler E."/>
            <person name="Lorenzi H."/>
        </authorList>
    </citation>
    <scope>NUCLEOTIDE SEQUENCE [LARGE SCALE GENOMIC DNA]</scope>
    <source>
        <strain evidence="2 3">RUB</strain>
    </source>
</reference>
<feature type="region of interest" description="Disordered" evidence="1">
    <location>
        <begin position="98"/>
        <end position="147"/>
    </location>
</feature>
<organism evidence="2 3">
    <name type="scientific">Toxoplasma gondii RUB</name>
    <dbReference type="NCBI Taxonomy" id="935652"/>
    <lineage>
        <taxon>Eukaryota</taxon>
        <taxon>Sar</taxon>
        <taxon>Alveolata</taxon>
        <taxon>Apicomplexa</taxon>
        <taxon>Conoidasida</taxon>
        <taxon>Coccidia</taxon>
        <taxon>Eucoccidiorida</taxon>
        <taxon>Eimeriorina</taxon>
        <taxon>Sarcocystidae</taxon>
        <taxon>Toxoplasma</taxon>
    </lineage>
</organism>
<feature type="region of interest" description="Disordered" evidence="1">
    <location>
        <begin position="1257"/>
        <end position="1327"/>
    </location>
</feature>
<feature type="region of interest" description="Disordered" evidence="1">
    <location>
        <begin position="710"/>
        <end position="740"/>
    </location>
</feature>
<feature type="region of interest" description="Disordered" evidence="1">
    <location>
        <begin position="905"/>
        <end position="931"/>
    </location>
</feature>